<gene>
    <name evidence="2" type="ORF">WHI96_02535</name>
</gene>
<evidence type="ECO:0000256" key="1">
    <source>
        <dbReference type="SAM" id="MobiDB-lite"/>
    </source>
</evidence>
<evidence type="ECO:0000313" key="3">
    <source>
        <dbReference type="Proteomes" id="UP001464923"/>
    </source>
</evidence>
<name>A0ABV1JP13_9PSEU</name>
<proteinExistence type="predicted"/>
<organism evidence="2 3">
    <name type="scientific">Pseudonocardia tropica</name>
    <dbReference type="NCBI Taxonomy" id="681289"/>
    <lineage>
        <taxon>Bacteria</taxon>
        <taxon>Bacillati</taxon>
        <taxon>Actinomycetota</taxon>
        <taxon>Actinomycetes</taxon>
        <taxon>Pseudonocardiales</taxon>
        <taxon>Pseudonocardiaceae</taxon>
        <taxon>Pseudonocardia</taxon>
    </lineage>
</organism>
<protein>
    <submittedName>
        <fullName evidence="2">Uncharacterized protein</fullName>
    </submittedName>
</protein>
<comment type="caution">
    <text evidence="2">The sequence shown here is derived from an EMBL/GenBank/DDBJ whole genome shotgun (WGS) entry which is preliminary data.</text>
</comment>
<reference evidence="2 3" key="1">
    <citation type="submission" date="2024-03" db="EMBL/GenBank/DDBJ databases">
        <title>Draft genome sequence of Pseudonocardia tropica JCM 19149.</title>
        <authorList>
            <person name="Butdee W."/>
            <person name="Duangmal K."/>
        </authorList>
    </citation>
    <scope>NUCLEOTIDE SEQUENCE [LARGE SCALE GENOMIC DNA]</scope>
    <source>
        <strain evidence="2 3">JCM 19149</strain>
    </source>
</reference>
<dbReference type="Proteomes" id="UP001464923">
    <property type="component" value="Unassembled WGS sequence"/>
</dbReference>
<evidence type="ECO:0000313" key="2">
    <source>
        <dbReference type="EMBL" id="MEQ3537682.1"/>
    </source>
</evidence>
<feature type="region of interest" description="Disordered" evidence="1">
    <location>
        <begin position="36"/>
        <end position="60"/>
    </location>
</feature>
<sequence>MSTPLDHEWETTSRHRTSDGVVRYQRCHCGTWRVRLERDPAGGGPPETLAQPARGRVGAR</sequence>
<dbReference type="EMBL" id="JBEDNP010000001">
    <property type="protein sequence ID" value="MEQ3537682.1"/>
    <property type="molecule type" value="Genomic_DNA"/>
</dbReference>
<dbReference type="RefSeq" id="WP_345641111.1">
    <property type="nucleotide sequence ID" value="NZ_BAABLY010000005.1"/>
</dbReference>
<accession>A0ABV1JP13</accession>
<keyword evidence="3" id="KW-1185">Reference proteome</keyword>